<dbReference type="SUPFAM" id="SSF48464">
    <property type="entry name" value="ENTH/VHS domain"/>
    <property type="match status" value="1"/>
</dbReference>
<feature type="domain" description="I/LWEQ" evidence="8">
    <location>
        <begin position="786"/>
        <end position="1029"/>
    </location>
</feature>
<evidence type="ECO:0000256" key="1">
    <source>
        <dbReference type="ARBA" id="ARBA00004496"/>
    </source>
</evidence>
<keyword evidence="4" id="KW-0009">Actin-binding</keyword>
<keyword evidence="5" id="KW-0175">Coiled coil</keyword>
<evidence type="ECO:0000256" key="6">
    <source>
        <dbReference type="SAM" id="MobiDB-lite"/>
    </source>
</evidence>
<evidence type="ECO:0000256" key="2">
    <source>
        <dbReference type="ARBA" id="ARBA00010135"/>
    </source>
</evidence>
<feature type="coiled-coil region" evidence="5">
    <location>
        <begin position="404"/>
        <end position="604"/>
    </location>
</feature>
<dbReference type="Pfam" id="PF01608">
    <property type="entry name" value="I_LWEQ"/>
    <property type="match status" value="1"/>
</dbReference>
<dbReference type="GO" id="GO:0035615">
    <property type="term" value="F:clathrin adaptor activity"/>
    <property type="evidence" value="ECO:0007669"/>
    <property type="project" value="TreeGrafter"/>
</dbReference>
<evidence type="ECO:0000256" key="3">
    <source>
        <dbReference type="ARBA" id="ARBA00022490"/>
    </source>
</evidence>
<accession>A0A0P1BB89</accession>
<dbReference type="InterPro" id="IPR011417">
    <property type="entry name" value="ANTH_dom"/>
</dbReference>
<dbReference type="SMART" id="SM00307">
    <property type="entry name" value="ILWEQ"/>
    <property type="match status" value="1"/>
</dbReference>
<dbReference type="InterPro" id="IPR030224">
    <property type="entry name" value="Sla2_fam"/>
</dbReference>
<evidence type="ECO:0000313" key="9">
    <source>
        <dbReference type="EMBL" id="CEH12672.1"/>
    </source>
</evidence>
<dbReference type="InterPro" id="IPR002558">
    <property type="entry name" value="ILWEQ_dom"/>
</dbReference>
<comment type="similarity">
    <text evidence="2">Belongs to the SLA2 family.</text>
</comment>
<dbReference type="GO" id="GO:0051015">
    <property type="term" value="F:actin filament binding"/>
    <property type="evidence" value="ECO:0007669"/>
    <property type="project" value="TreeGrafter"/>
</dbReference>
<sequence>MYRLVDRTLHRQQDSLVMPGFNDHVPTRPIDRDKAEMDLNVTIKKATSVDETAPKQKHVRKCIMYTHDYHTSQSLWNGLRVQPILSDEVQTFKALILVHKVLQEGFPIVLREAQAQVGWFETCARTVGSDSLRGYAPLIRAYVNFILAKLRFHRHHKEFNGLFEYEEYISLKNIDNPDEGYETIMDLMNLQDQIEQFQKLVFAHFKGSANNECRISSLVPLVKESYGIYKFLTSMLRAMHRRTDAMDALEPLRGRYNTQHYALRRFYYECANLKFLTSLINVPKLNHDPPNLFDSPDEGPALPARSTKPATPPGPSQSEIDEQARMLKEYEDRQRALQEAEEAEKRRRADEAARQQRDLEEQQRLQAERERQAQEALMRAQMDQMAGGRAAELEREMLAMRGQYERDQLMLEQYDRRVKALENELATIGQNVNAQLMSKDDLLKQLQDQVTLWRNKYEALAKLYSQLRTEHLDMLAKYKQMQIKAGSAQEAIDKMERMERDVKAKNLELADMIRERDRARFDLDRIKASQKEEFDRLKRDLMFANERAEDATRAKSSEMSGIMATLNRQIAELEDELRNKRDGGDDLRRQLHDKDAEIARLTEEQAAELAIMQEGMDETIKQMQELKLGQGVQDDAVNAQIDTLILDNSKKLNAIIDSILQACVEKVDDAVYELEATSASGNTTAMPQYVLSIIEKGVSSANEFATEAGGEHVEVIKKANQLAQTIFDVLVSTKGITRLAQTDAAAEKLINAGRTAGNGLQNMEAGTALKTLNDVVEGMVKSGDSALASANGDIGDLVEREMQGAAAAIEAATKRLQALMSRPRDTGKFSAVDLQVHDAILEASLAITRAIGGLIKAATDSQQEIVAQGRGSSTNQQFYKKNNRWTEGLISAARAVAFATTMLIEAADGVIVGSHSLEQLIVASNEVSAATAQLVAASRVKAEFMSRTQDRLETAAKAVTDACKALVRQVKAITERKNEEHDVDYSRMATHEFKTKEMEAQVEVLKLEQSLTQARRTLANMRKAGYHAFEED</sequence>
<dbReference type="GO" id="GO:0030479">
    <property type="term" value="C:actin cortical patch"/>
    <property type="evidence" value="ECO:0007669"/>
    <property type="project" value="TreeGrafter"/>
</dbReference>
<dbReference type="PANTHER" id="PTHR10407">
    <property type="entry name" value="HUNTINGTIN INTERACTING PROTEIN 1"/>
    <property type="match status" value="1"/>
</dbReference>
<dbReference type="GO" id="GO:0048268">
    <property type="term" value="P:clathrin coat assembly"/>
    <property type="evidence" value="ECO:0007669"/>
    <property type="project" value="TreeGrafter"/>
</dbReference>
<evidence type="ECO:0000259" key="7">
    <source>
        <dbReference type="PROSITE" id="PS50942"/>
    </source>
</evidence>
<dbReference type="Gene3D" id="1.25.40.90">
    <property type="match status" value="1"/>
</dbReference>
<dbReference type="GO" id="GO:0032051">
    <property type="term" value="F:clathrin light chain binding"/>
    <property type="evidence" value="ECO:0007669"/>
    <property type="project" value="TreeGrafter"/>
</dbReference>
<dbReference type="OrthoDB" id="10262320at2759"/>
<keyword evidence="10" id="KW-1185">Reference proteome</keyword>
<evidence type="ECO:0000259" key="8">
    <source>
        <dbReference type="PROSITE" id="PS50945"/>
    </source>
</evidence>
<dbReference type="GO" id="GO:0030136">
    <property type="term" value="C:clathrin-coated vesicle"/>
    <property type="evidence" value="ECO:0007669"/>
    <property type="project" value="TreeGrafter"/>
</dbReference>
<dbReference type="SMART" id="SM00273">
    <property type="entry name" value="ENTH"/>
    <property type="match status" value="1"/>
</dbReference>
<dbReference type="PROSITE" id="PS50945">
    <property type="entry name" value="I_LWEQ"/>
    <property type="match status" value="1"/>
</dbReference>
<dbReference type="PROSITE" id="PS50942">
    <property type="entry name" value="ENTH"/>
    <property type="match status" value="1"/>
</dbReference>
<dbReference type="SUPFAM" id="SSF109885">
    <property type="entry name" value="I/LWEQ domain"/>
    <property type="match status" value="1"/>
</dbReference>
<dbReference type="Gene3D" id="1.20.1410.10">
    <property type="entry name" value="I/LWEQ domain"/>
    <property type="match status" value="1"/>
</dbReference>
<name>A0A0P1BB89_9BASI</name>
<dbReference type="Proteomes" id="UP000054845">
    <property type="component" value="Unassembled WGS sequence"/>
</dbReference>
<evidence type="ECO:0000256" key="4">
    <source>
        <dbReference type="ARBA" id="ARBA00023203"/>
    </source>
</evidence>
<dbReference type="FunFam" id="1.20.1410.10:FF:000004">
    <property type="entry name" value="Cytoskeleton assembly control protein Sla2"/>
    <property type="match status" value="1"/>
</dbReference>
<dbReference type="InterPro" id="IPR013809">
    <property type="entry name" value="ENTH"/>
</dbReference>
<protein>
    <submittedName>
        <fullName evidence="9">Related to cytoskeleton assembly control protein</fullName>
    </submittedName>
</protein>
<dbReference type="AlphaFoldDB" id="A0A0P1BB89"/>
<dbReference type="GO" id="GO:0006897">
    <property type="term" value="P:endocytosis"/>
    <property type="evidence" value="ECO:0007669"/>
    <property type="project" value="InterPro"/>
</dbReference>
<dbReference type="InterPro" id="IPR035964">
    <property type="entry name" value="I/LWEQ_dom_sf"/>
</dbReference>
<feature type="region of interest" description="Disordered" evidence="6">
    <location>
        <begin position="290"/>
        <end position="375"/>
    </location>
</feature>
<evidence type="ECO:0000256" key="5">
    <source>
        <dbReference type="SAM" id="Coils"/>
    </source>
</evidence>
<dbReference type="GO" id="GO:0080025">
    <property type="term" value="F:phosphatidylinositol-3,5-bisphosphate binding"/>
    <property type="evidence" value="ECO:0007669"/>
    <property type="project" value="TreeGrafter"/>
</dbReference>
<organism evidence="9 10">
    <name type="scientific">Ceraceosorus bombacis</name>
    <dbReference type="NCBI Taxonomy" id="401625"/>
    <lineage>
        <taxon>Eukaryota</taxon>
        <taxon>Fungi</taxon>
        <taxon>Dikarya</taxon>
        <taxon>Basidiomycota</taxon>
        <taxon>Ustilaginomycotina</taxon>
        <taxon>Exobasidiomycetes</taxon>
        <taxon>Ceraceosorales</taxon>
        <taxon>Ceraceosoraceae</taxon>
        <taxon>Ceraceosorus</taxon>
    </lineage>
</organism>
<keyword evidence="3" id="KW-0963">Cytoplasm</keyword>
<feature type="domain" description="ENTH" evidence="7">
    <location>
        <begin position="31"/>
        <end position="160"/>
    </location>
</feature>
<dbReference type="EMBL" id="CCYA01000181">
    <property type="protein sequence ID" value="CEH12672.1"/>
    <property type="molecule type" value="Genomic_DNA"/>
</dbReference>
<feature type="compositionally biased region" description="Basic and acidic residues" evidence="6">
    <location>
        <begin position="322"/>
        <end position="373"/>
    </location>
</feature>
<dbReference type="STRING" id="401625.A0A0P1BB89"/>
<dbReference type="FunFam" id="1.25.40.90:FF:000021">
    <property type="entry name" value="Cytoskeleton assembly control protein Sla2"/>
    <property type="match status" value="1"/>
</dbReference>
<reference evidence="9 10" key="1">
    <citation type="submission" date="2014-09" db="EMBL/GenBank/DDBJ databases">
        <authorList>
            <person name="Magalhaes I.L.F."/>
            <person name="Oliveira U."/>
            <person name="Santos F.R."/>
            <person name="Vidigal T.H.D.A."/>
            <person name="Brescovit A.D."/>
            <person name="Santos A.J."/>
        </authorList>
    </citation>
    <scope>NUCLEOTIDE SEQUENCE [LARGE SCALE GENOMIC DNA]</scope>
</reference>
<dbReference type="PANTHER" id="PTHR10407:SF15">
    <property type="entry name" value="HUNTINGTIN INTERACTING PROTEIN 1"/>
    <property type="match status" value="1"/>
</dbReference>
<dbReference type="Pfam" id="PF07651">
    <property type="entry name" value="ANTH"/>
    <property type="match status" value="1"/>
</dbReference>
<dbReference type="GO" id="GO:0007015">
    <property type="term" value="P:actin filament organization"/>
    <property type="evidence" value="ECO:0007669"/>
    <property type="project" value="TreeGrafter"/>
</dbReference>
<proteinExistence type="inferred from homology"/>
<dbReference type="CDD" id="cd17007">
    <property type="entry name" value="ANTH_N_Sla2p"/>
    <property type="match status" value="1"/>
</dbReference>
<evidence type="ECO:0000313" key="10">
    <source>
        <dbReference type="Proteomes" id="UP000054845"/>
    </source>
</evidence>
<dbReference type="GO" id="GO:0043325">
    <property type="term" value="F:phosphatidylinositol-3,4-bisphosphate binding"/>
    <property type="evidence" value="ECO:0007669"/>
    <property type="project" value="TreeGrafter"/>
</dbReference>
<comment type="subcellular location">
    <subcellularLocation>
        <location evidence="1">Cytoplasm</location>
    </subcellularLocation>
</comment>
<dbReference type="InterPro" id="IPR008942">
    <property type="entry name" value="ENTH_VHS"/>
</dbReference>